<dbReference type="OrthoDB" id="4698148at2"/>
<keyword evidence="1" id="KW-0812">Transmembrane</keyword>
<name>W7J1R5_9PSEU</name>
<dbReference type="InterPro" id="IPR018750">
    <property type="entry name" value="DUF2306_membrane"/>
</dbReference>
<comment type="caution">
    <text evidence="2">The sequence shown here is derived from an EMBL/GenBank/DDBJ whole genome shotgun (WGS) entry which is preliminary data.</text>
</comment>
<feature type="transmembrane region" description="Helical" evidence="1">
    <location>
        <begin position="158"/>
        <end position="181"/>
    </location>
</feature>
<keyword evidence="1" id="KW-1133">Transmembrane helix</keyword>
<feature type="transmembrane region" description="Helical" evidence="1">
    <location>
        <begin position="96"/>
        <end position="115"/>
    </location>
</feature>
<feature type="transmembrane region" description="Helical" evidence="1">
    <location>
        <begin position="57"/>
        <end position="76"/>
    </location>
</feature>
<gene>
    <name evidence="2" type="ORF">UO65_1702</name>
</gene>
<evidence type="ECO:0000313" key="3">
    <source>
        <dbReference type="Proteomes" id="UP000019277"/>
    </source>
</evidence>
<dbReference type="PATRIC" id="fig|909613.9.peg.1714"/>
<evidence type="ECO:0000313" key="2">
    <source>
        <dbReference type="EMBL" id="EWC62992.1"/>
    </source>
</evidence>
<feature type="transmembrane region" description="Helical" evidence="1">
    <location>
        <begin position="127"/>
        <end position="146"/>
    </location>
</feature>
<accession>W7J1R5</accession>
<feature type="transmembrane region" description="Helical" evidence="1">
    <location>
        <begin position="12"/>
        <end position="31"/>
    </location>
</feature>
<dbReference type="STRING" id="909613.UO65_1702"/>
<organism evidence="2 3">
    <name type="scientific">Actinokineospora spheciospongiae</name>
    <dbReference type="NCBI Taxonomy" id="909613"/>
    <lineage>
        <taxon>Bacteria</taxon>
        <taxon>Bacillati</taxon>
        <taxon>Actinomycetota</taxon>
        <taxon>Actinomycetes</taxon>
        <taxon>Pseudonocardiales</taxon>
        <taxon>Pseudonocardiaceae</taxon>
        <taxon>Actinokineospora</taxon>
    </lineage>
</organism>
<dbReference type="EMBL" id="AYXG01000060">
    <property type="protein sequence ID" value="EWC62992.1"/>
    <property type="molecule type" value="Genomic_DNA"/>
</dbReference>
<protein>
    <submittedName>
        <fullName evidence="2">Putative membrane protein</fullName>
    </submittedName>
</protein>
<keyword evidence="3" id="KW-1185">Reference proteome</keyword>
<keyword evidence="1" id="KW-0472">Membrane</keyword>
<reference evidence="2 3" key="1">
    <citation type="journal article" date="2014" name="Genome Announc.">
        <title>Draft Genome Sequence of the Antitrypanosomally Active Sponge-Associated Bacterium Actinokineospora sp. Strain EG49.</title>
        <authorList>
            <person name="Harjes J."/>
            <person name="Ryu T."/>
            <person name="Abdelmohsen U.R."/>
            <person name="Moitinho-Silva L."/>
            <person name="Horn H."/>
            <person name="Ravasi T."/>
            <person name="Hentschel U."/>
        </authorList>
    </citation>
    <scope>NUCLEOTIDE SEQUENCE [LARGE SCALE GENOMIC DNA]</scope>
    <source>
        <strain evidence="2 3">EG49</strain>
    </source>
</reference>
<dbReference type="RefSeq" id="WP_052020900.1">
    <property type="nucleotide sequence ID" value="NZ_AYXG01000060.1"/>
</dbReference>
<dbReference type="eggNOG" id="COG5395">
    <property type="taxonomic scope" value="Bacteria"/>
</dbReference>
<sequence>MATTTGPTPWRLAGVWWLALTAVAISVFALLPYTAQSLGDLAAADNELAANYADRPAWLRLCLYAHMTGGGLALLLSPIQLSTRVRARTPRLHRSAGRVVLVAIAVGALTGLLLAPHNLAGPVGTAGFGLLALLWLTFAALGLRAIRRGAVTTHRRWMLRAFALTYAAVTLRLWLVALVPLTGDFPTAYRIVPFLAWVPNLVVVELLLRERPTAQPSR</sequence>
<evidence type="ECO:0000256" key="1">
    <source>
        <dbReference type="SAM" id="Phobius"/>
    </source>
</evidence>
<dbReference type="AlphaFoldDB" id="W7J1R5"/>
<proteinExistence type="predicted"/>
<feature type="transmembrane region" description="Helical" evidence="1">
    <location>
        <begin position="187"/>
        <end position="208"/>
    </location>
</feature>
<dbReference type="Pfam" id="PF10067">
    <property type="entry name" value="DUF2306"/>
    <property type="match status" value="1"/>
</dbReference>
<dbReference type="Proteomes" id="UP000019277">
    <property type="component" value="Unassembled WGS sequence"/>
</dbReference>